<feature type="domain" description="Extracellular matrix-binding protein ebh GA module" evidence="4">
    <location>
        <begin position="923"/>
        <end position="982"/>
    </location>
</feature>
<feature type="region of interest" description="Disordered" evidence="2">
    <location>
        <begin position="2789"/>
        <end position="2832"/>
    </location>
</feature>
<dbReference type="Gene3D" id="1.20.5.420">
    <property type="entry name" value="Immunoglobulin FC, subunit C"/>
    <property type="match status" value="10"/>
</dbReference>
<feature type="compositionally biased region" description="Low complexity" evidence="2">
    <location>
        <begin position="58"/>
        <end position="79"/>
    </location>
</feature>
<feature type="region of interest" description="Disordered" evidence="2">
    <location>
        <begin position="58"/>
        <end position="86"/>
    </location>
</feature>
<dbReference type="Gene3D" id="3.10.20.890">
    <property type="match status" value="13"/>
</dbReference>
<evidence type="ECO:0000256" key="1">
    <source>
        <dbReference type="ARBA" id="ARBA00022729"/>
    </source>
</evidence>
<feature type="compositionally biased region" description="Basic and acidic residues" evidence="2">
    <location>
        <begin position="2816"/>
        <end position="2832"/>
    </location>
</feature>
<reference evidence="5" key="1">
    <citation type="submission" date="2022-01" db="EMBL/GenBank/DDBJ databases">
        <title>STING isolate genome collection.</title>
        <authorList>
            <person name="France M."/>
            <person name="Rutt L."/>
            <person name="Humphrys M."/>
            <person name="Ravel J."/>
        </authorList>
    </citation>
    <scope>NUCLEOTIDE SEQUENCE</scope>
    <source>
        <strain evidence="5">C0081E5</strain>
    </source>
</reference>
<dbReference type="InterPro" id="IPR020840">
    <property type="entry name" value="Extracell_matrix-bd_GA"/>
</dbReference>
<feature type="region of interest" description="Disordered" evidence="2">
    <location>
        <begin position="2906"/>
        <end position="2936"/>
    </location>
</feature>
<dbReference type="RefSeq" id="WP_270007664.1">
    <property type="nucleotide sequence ID" value="NZ_JAKHEY010000017.1"/>
</dbReference>
<keyword evidence="1" id="KW-0732">Signal</keyword>
<evidence type="ECO:0000313" key="5">
    <source>
        <dbReference type="EMBL" id="MCZ9678970.1"/>
    </source>
</evidence>
<feature type="compositionally biased region" description="Polar residues" evidence="2">
    <location>
        <begin position="2796"/>
        <end position="2815"/>
    </location>
</feature>
<evidence type="ECO:0000256" key="2">
    <source>
        <dbReference type="SAM" id="MobiDB-lite"/>
    </source>
</evidence>
<dbReference type="InterPro" id="IPR009063">
    <property type="entry name" value="Ig/albumin-bd_sf"/>
</dbReference>
<dbReference type="Pfam" id="PF18938">
    <property type="entry name" value="aRib"/>
    <property type="match status" value="13"/>
</dbReference>
<dbReference type="InterPro" id="IPR002988">
    <property type="entry name" value="GA_module"/>
</dbReference>
<feature type="compositionally biased region" description="Basic and acidic residues" evidence="2">
    <location>
        <begin position="2916"/>
        <end position="2936"/>
    </location>
</feature>
<dbReference type="SUPFAM" id="SSF46997">
    <property type="entry name" value="Bacterial immunoglobulin/albumin-binding domains"/>
    <property type="match status" value="8"/>
</dbReference>
<feature type="compositionally biased region" description="Basic and acidic residues" evidence="2">
    <location>
        <begin position="1624"/>
        <end position="1636"/>
    </location>
</feature>
<feature type="domain" description="Extracellular matrix-binding protein ebh GA module" evidence="4">
    <location>
        <begin position="1056"/>
        <end position="1116"/>
    </location>
</feature>
<feature type="transmembrane region" description="Helical" evidence="3">
    <location>
        <begin position="21"/>
        <end position="41"/>
    </location>
</feature>
<dbReference type="Pfam" id="PF07554">
    <property type="entry name" value="FIVAR"/>
    <property type="match status" value="17"/>
</dbReference>
<dbReference type="SMART" id="SM00844">
    <property type="entry name" value="GA"/>
    <property type="match status" value="3"/>
</dbReference>
<name>A0AAW5X081_9LACO</name>
<feature type="domain" description="Extracellular matrix-binding protein ebh GA module" evidence="4">
    <location>
        <begin position="1474"/>
        <end position="1529"/>
    </location>
</feature>
<evidence type="ECO:0000256" key="3">
    <source>
        <dbReference type="SAM" id="Phobius"/>
    </source>
</evidence>
<evidence type="ECO:0000259" key="4">
    <source>
        <dbReference type="SMART" id="SM00844"/>
    </source>
</evidence>
<dbReference type="Pfam" id="PF01468">
    <property type="entry name" value="GA"/>
    <property type="match status" value="3"/>
</dbReference>
<feature type="region of interest" description="Disordered" evidence="2">
    <location>
        <begin position="1759"/>
        <end position="1781"/>
    </location>
</feature>
<organism evidence="5 6">
    <name type="scientific">Lactobacillus mulieris</name>
    <dbReference type="NCBI Taxonomy" id="2508708"/>
    <lineage>
        <taxon>Bacteria</taxon>
        <taxon>Bacillati</taxon>
        <taxon>Bacillota</taxon>
        <taxon>Bacilli</taxon>
        <taxon>Lactobacillales</taxon>
        <taxon>Lactobacillaceae</taxon>
        <taxon>Lactobacillus</taxon>
    </lineage>
</organism>
<proteinExistence type="predicted"/>
<feature type="compositionally biased region" description="Polar residues" evidence="2">
    <location>
        <begin position="1759"/>
        <end position="1774"/>
    </location>
</feature>
<comment type="caution">
    <text evidence="5">The sequence shown here is derived from an EMBL/GenBank/DDBJ whole genome shotgun (WGS) entry which is preliminary data.</text>
</comment>
<dbReference type="Proteomes" id="UP001211566">
    <property type="component" value="Unassembled WGS sequence"/>
</dbReference>
<evidence type="ECO:0000313" key="6">
    <source>
        <dbReference type="Proteomes" id="UP001211566"/>
    </source>
</evidence>
<dbReference type="EMBL" id="JAKHEY010000017">
    <property type="protein sequence ID" value="MCZ9678970.1"/>
    <property type="molecule type" value="Genomic_DNA"/>
</dbReference>
<sequence length="2936" mass="311187">MLSKKNRKQYDLKHANGRQHFALRKTTLGLASVLLSTTLYLGGYTDVTVQAADQSGASTNTTIGQSGSSSTSETINQSSAQSIPMSQSVVEPDKLTIALSDAGKLTDAEKQEITSNIMSANPNVINVSVDNNGTATLTFKDNSTATLDYSKTVKVVTSSQSLYTKKSDADKQAQTYTRPATRLDPQFPTDDDGSGNKGATQLAPASLSAARSDRNLSTLNSNTSTVKYNETIGKVVSYYNFNVSYKFHQETNTYTWTVRFNNPYGLETTDGKQIPQGSAAYGIVLSKNLLLQNIKWGTDESNLKDYSTVFANAISNEGKGYQIIGANAGTNQLKAYSSDGYTKLFNNVYKKNINTVSSDYGMNFLTSVSASDFGNLITFDPWFGNTSETPNANINNVKQLVVQFDTSITDPTAYFTGVFAGEGWISNDAITLAGQNRATNYRKAFGVYKAVAESTKATNGVVSDPITVKVYGDKKANISNLKFTVSKDASKLKNSIDRTFDNAFDSTVNGSISDPATGSYTFYDVENFVNPTTATPSQIKEALLSRSALTVSNISFTAKDGGSYKVYPLADNSSLSLWVVDLTALKNDFAKAQDLVNSGDKYKNSSQYAKDQLDAAIDLARRVLNANNSSDGSQTNVNNADKALQDALKLFEAKNVTKPAVRSNVDDPSKLTDDEKARLSKAITDVNTNVDRVEYDGDSVIVVFTDGAGTLKITDITATNPELTPVANVNNLTDAEKVQVKNAIIAKNNGLTADNIEVAQDGTATLTYSDGTKATIPADKTVKAGQAGNVHSPATTVPVPEADKTNLTDSEKQAIEKVVSDANQDNNVKSVVSDNQGNVTVTFEDGSQAIIDKSKTVGDVDKTDLSAELEKAKAAQTSQNYTDSDDDKKQTLIDKITEAEKILTGDAKDTASQDDVKSATDALKAAIDALNGVTKLSEAKTQAETDLSGLTKLNNAQMQTAKDAVSNAKTVADVTAAVSAAKNTNTNMGTLAADENYTKADEIKASLNYTNADEDKQKAYTDAFDKVKKLLDKENGSSTKDVTTDADAVQEAQTELDNAAQALNGQAKFDTAKQKALDTVDDNYPHLNNAQKATAKKRINDATTPEQLSAALETNAGLEFNMEQMADKTVYNATVGTNNYTNADPDKKQAFDNVVKQMDTVTAADGPDWDIDQTGELNSKFNTVTHDLNGDARMLAKQALQTAHDNGESGKATDYKYYNASETLKSAYDQALTDAATALADANTTYQQYLDARKAIQTAYEKLDGTQTTKVNLEAAIAKANTAKGNGTYDNSSDAAKSALDAALEVAKSADKDTNASQATVDDATKKLTDALAGLDNTQAKDIQAPETLVPVPAANKDSVIQSDKDAIVANVKAVNPNADTVEVADDGSAVVTFKDGSKATLDKSKTVGDVDKSELTTENTTAKAALETANFKNADSDKQAALTSAIAEADAILTGSKKDTATQADVKTATDNLKNALANLNGDNNLSSAKNTINGLTNLNNNQKQTALSALDGASSASDITNVVNAAKDTDDQMAALKADSNLTAADDIKKSTNYLEADPDKKAAFDTALAAAQAVTNQETGGSTNDVTTDANHVSEIKKALDDAANALNGEARKAAKQALQKAHDDGESGKTTDSKYYNASADKKTPYDQALTNAAETLANNNATLADYQNAKTAIDDAYKALDGQATNKQELQSRVRNADNVRQSNDYKNASDKARQDYEAAITAGQGVLANDNATQAEVNTARDNIDKAKQALTTSANSAQSKVNSNVTPTPVGDKTNLTSDEQAAIKKAVEDANQNNDVKEVSVDPNSGDATVTFNDGSKATIPASKTTTDTNKTRLKNDLDDSKTDATKAIHDKASTATKEAYDKAVSAGQTVFDNDKASQKAIDEAADAIESAKKAMENSANAAQSKVNTNIDKTAVGNKDALTSDEQETVKNAAEKGNPGTTVSVDDKGTATVTFDDGSKATIAPEYTVKGTDKSSLVKELNNETAVKNTQTVTLPDSEDNTPIQIYQRASDEARKAYDDAIANGKTVNQNTTATQDEIDKATKDIQDAVKGLVSSSTNARLNFDFSFDKTPVVDPSNVSEAEKQAILDKIAAKNDNIDKSKSTVNADGSATIVLTDGSSVTLTSNQTIKDVNKDELRQDIATADKVKADTTNYKKASDEARSNFEAALSDAKEKEAGKFSQADVDTSDANLKKAISALQTSINSASANNPATKTPVGRGRDVNEDESATIKAAVSDANPGNKGVVVNSDGSATVTLANGGQVTIPASATTQDTNKTALKTALDNGNAAIKGSDFTNASTTAQEELKKAVQDGQDVFDNAGSSQKEIDDAASAINTALDKVTKSINDAKGKVITDITKTPVGDKTNLTDDEKKQVAENVKQAVETKTPSENVTVNVNNDGSATVTFNDGSKATVSGTDTVKDTDKTKLKAALDEAPTVESGSDFTNASTETQNNYKQAVEAGQKVFDNPTSTQKSIDEATEAINNAKQALADSAKSAAEKLDVNVDKTQVGNKQALNQTEKDRVQAAVTTAVKTKTPDAEFSVSVDDQGNATVTFDDGSKGVISSDKTVTDVDKSGLQSDVSEKPTLEKTPAYYNASEEAKSAYDDAITAGQEVLDNSTATKDEVDKARANIAKAKEGLTGQATNKEELQKSIATADNIIKTDVYSNASTDQRKAVDEALAEANKQNSDAVATQKKVDTAQGNLDAALGALNQKNQSSDIQAPKDKVTVTNPDHLTDPEKTAVVENVKKVNDNAKVVTVANDGYVTVVFADGSTGHLTADEVRESHTSGEALTTSEDNPAQAEQSLNDFDKVSVSDPDKLTDSEKNQVAENIKKANSDKHIADVEVKDNGRTIVTFEDGTQKELDRSETITYPDHTSGEALTFDDAQADQSLNSFDKVEVSDPDNLTDSEKNQVAENIKKANSDKHIS</sequence>
<dbReference type="Gene3D" id="1.20.1270.90">
    <property type="entry name" value="AF1782-like"/>
    <property type="match status" value="1"/>
</dbReference>
<gene>
    <name evidence="5" type="ORF">L2Z99_07880</name>
</gene>
<protein>
    <submittedName>
        <fullName evidence="5">YSIRK-type signal peptide-containing protein</fullName>
    </submittedName>
</protein>
<keyword evidence="3" id="KW-1133">Transmembrane helix</keyword>
<keyword evidence="3" id="KW-0472">Membrane</keyword>
<feature type="region of interest" description="Disordered" evidence="2">
    <location>
        <begin position="1615"/>
        <end position="1643"/>
    </location>
</feature>
<keyword evidence="3" id="KW-0812">Transmembrane</keyword>
<dbReference type="InterPro" id="IPR044024">
    <property type="entry name" value="aRib"/>
</dbReference>
<feature type="non-terminal residue" evidence="5">
    <location>
        <position position="2936"/>
    </location>
</feature>
<dbReference type="InterPro" id="IPR005877">
    <property type="entry name" value="YSIRK_signal_dom"/>
</dbReference>
<feature type="region of interest" description="Disordered" evidence="2">
    <location>
        <begin position="2722"/>
        <end position="2744"/>
    </location>
</feature>
<dbReference type="NCBIfam" id="TIGR01168">
    <property type="entry name" value="YSIRK_signal"/>
    <property type="match status" value="1"/>
</dbReference>
<dbReference type="Gene3D" id="1.20.120.1850">
    <property type="entry name" value="Ebh helix bundles repeating unit (S and A modules)"/>
    <property type="match status" value="5"/>
</dbReference>
<feature type="region of interest" description="Disordered" evidence="2">
    <location>
        <begin position="164"/>
        <end position="201"/>
    </location>
</feature>
<accession>A0AAW5X081</accession>